<dbReference type="KEGG" id="ttn:TTX_1090"/>
<organism evidence="7 8">
    <name type="scientific">Thermoproteus tenax (strain ATCC 35583 / DSM 2078 / JCM 9277 / NBRC 100435 / Kra 1)</name>
    <dbReference type="NCBI Taxonomy" id="768679"/>
    <lineage>
        <taxon>Archaea</taxon>
        <taxon>Thermoproteota</taxon>
        <taxon>Thermoprotei</taxon>
        <taxon>Thermoproteales</taxon>
        <taxon>Thermoproteaceae</taxon>
        <taxon>Thermoproteus</taxon>
    </lineage>
</organism>
<evidence type="ECO:0000256" key="5">
    <source>
        <dbReference type="ARBA" id="ARBA00022691"/>
    </source>
</evidence>
<dbReference type="Gene3D" id="3.30.950.10">
    <property type="entry name" value="Methyltransferase, Cobalt-precorrin-4 Transmethylase, Domain 2"/>
    <property type="match status" value="1"/>
</dbReference>
<keyword evidence="8" id="KW-1185">Reference proteome</keyword>
<keyword evidence="2" id="KW-0169">Cobalamin biosynthesis</keyword>
<dbReference type="PANTHER" id="PTHR47036">
    <property type="entry name" value="COBALT-FACTOR III C(17)-METHYLTRANSFERASE-RELATED"/>
    <property type="match status" value="1"/>
</dbReference>
<dbReference type="InterPro" id="IPR000878">
    <property type="entry name" value="4pyrrol_Mease"/>
</dbReference>
<keyword evidence="3 7" id="KW-0489">Methyltransferase</keyword>
<reference evidence="7 8" key="1">
    <citation type="journal article" date="2011" name="PLoS ONE">
        <title>The complete genome sequence of Thermoproteus tenax: a physiologically versatile member of the Crenarchaeota.</title>
        <authorList>
            <person name="Siebers B."/>
            <person name="Zaparty M."/>
            <person name="Raddatz G."/>
            <person name="Tjaden B."/>
            <person name="Albers S.V."/>
            <person name="Bell S.D."/>
            <person name="Blombach F."/>
            <person name="Kletzin A."/>
            <person name="Kyrpides N."/>
            <person name="Lanz C."/>
            <person name="Plagens A."/>
            <person name="Rampp M."/>
            <person name="Rosinus A."/>
            <person name="von Jan M."/>
            <person name="Makarova K.S."/>
            <person name="Klenk H.P."/>
            <person name="Schuster S.C."/>
            <person name="Hensel R."/>
        </authorList>
    </citation>
    <scope>NUCLEOTIDE SEQUENCE [LARGE SCALE GENOMIC DNA]</scope>
    <source>
        <strain evidence="8">ATCC 35583 / DSM 2078 / JCM 9277 / NBRC 100435 / Kra 1</strain>
    </source>
</reference>
<dbReference type="PATRIC" id="fig|768679.9.peg.1099"/>
<dbReference type="CDD" id="cd11646">
    <property type="entry name" value="Precorrin_3B_C17_MT"/>
    <property type="match status" value="1"/>
</dbReference>
<evidence type="ECO:0000259" key="6">
    <source>
        <dbReference type="Pfam" id="PF00590"/>
    </source>
</evidence>
<dbReference type="InterPro" id="IPR014777">
    <property type="entry name" value="4pyrrole_Mease_sub1"/>
</dbReference>
<dbReference type="EC" id="2.1.1.131" evidence="7"/>
<dbReference type="HOGENOM" id="CLU_047948_2_0_2"/>
<dbReference type="UniPathway" id="UPA00148"/>
<dbReference type="EMBL" id="FN869859">
    <property type="protein sequence ID" value="CCC81733.1"/>
    <property type="molecule type" value="Genomic_DNA"/>
</dbReference>
<accession>G4RJI8</accession>
<dbReference type="InterPro" id="IPR051810">
    <property type="entry name" value="Precorrin_MeTrfase"/>
</dbReference>
<dbReference type="Pfam" id="PF00590">
    <property type="entry name" value="TP_methylase"/>
    <property type="match status" value="1"/>
</dbReference>
<evidence type="ECO:0000256" key="2">
    <source>
        <dbReference type="ARBA" id="ARBA00022573"/>
    </source>
</evidence>
<evidence type="ECO:0000256" key="4">
    <source>
        <dbReference type="ARBA" id="ARBA00022679"/>
    </source>
</evidence>
<evidence type="ECO:0000256" key="3">
    <source>
        <dbReference type="ARBA" id="ARBA00022603"/>
    </source>
</evidence>
<dbReference type="OrthoDB" id="35891at2157"/>
<dbReference type="Gene3D" id="3.40.1010.10">
    <property type="entry name" value="Cobalt-precorrin-4 Transmethylase, Domain 1"/>
    <property type="match status" value="1"/>
</dbReference>
<dbReference type="PANTHER" id="PTHR47036:SF1">
    <property type="entry name" value="COBALT-FACTOR III C(17)-METHYLTRANSFERASE-RELATED"/>
    <property type="match status" value="1"/>
</dbReference>
<dbReference type="RefSeq" id="WP_014126988.1">
    <property type="nucleotide sequence ID" value="NC_016070.1"/>
</dbReference>
<sequence>MSLKIVGFGPGDPRLRPPAAAQAIREGDVIVGYESYLRLVEDLLEGKEVVSAKMKEEVYRARVAVEMAREGKRVVVVSDGDPQIYGMAPLVLEMLSKYSWRPGVLEVVPGITAALAAGARLGAPLGSDAAFISLSPLLLPKELILRRIEAALSGDFVLALYNPIDKALLREALALVVRWRGPSAPVGIVKDAYRPGERTFLARASEVPLDEVDMRTILIVGNSETYVWDGLMITPRGYHRKYAYP</sequence>
<dbReference type="GO" id="GO:0032259">
    <property type="term" value="P:methylation"/>
    <property type="evidence" value="ECO:0007669"/>
    <property type="project" value="UniProtKB-KW"/>
</dbReference>
<proteinExistence type="predicted"/>
<dbReference type="InterPro" id="IPR035996">
    <property type="entry name" value="4pyrrol_Methylase_sf"/>
</dbReference>
<evidence type="ECO:0000313" key="8">
    <source>
        <dbReference type="Proteomes" id="UP000002654"/>
    </source>
</evidence>
<protein>
    <submittedName>
        <fullName evidence="7">Cobalamin biosynthesis precorrin-3 methylase</fullName>
        <ecNumber evidence="7">2.1.1.131</ecNumber>
    </submittedName>
</protein>
<dbReference type="eggNOG" id="arCOG00647">
    <property type="taxonomic scope" value="Archaea"/>
</dbReference>
<dbReference type="GO" id="GO:0009236">
    <property type="term" value="P:cobalamin biosynthetic process"/>
    <property type="evidence" value="ECO:0007669"/>
    <property type="project" value="UniProtKB-UniPathway"/>
</dbReference>
<evidence type="ECO:0000256" key="1">
    <source>
        <dbReference type="ARBA" id="ARBA00004953"/>
    </source>
</evidence>
<dbReference type="GeneID" id="11261978"/>
<keyword evidence="4 7" id="KW-0808">Transferase</keyword>
<name>G4RJI8_THETK</name>
<dbReference type="GO" id="GO:0030789">
    <property type="term" value="F:precorrin-3B C17-methyltransferase activity"/>
    <property type="evidence" value="ECO:0007669"/>
    <property type="project" value="UniProtKB-EC"/>
</dbReference>
<evidence type="ECO:0000313" key="7">
    <source>
        <dbReference type="EMBL" id="CCC81733.1"/>
    </source>
</evidence>
<feature type="domain" description="Tetrapyrrole methylase" evidence="6">
    <location>
        <begin position="5"/>
        <end position="207"/>
    </location>
</feature>
<dbReference type="InterPro" id="IPR014776">
    <property type="entry name" value="4pyrrole_Mease_sub2"/>
</dbReference>
<dbReference type="NCBIfam" id="TIGR01466">
    <property type="entry name" value="cobJ_cbiH"/>
    <property type="match status" value="1"/>
</dbReference>
<comment type="pathway">
    <text evidence="1">Cofactor biosynthesis; adenosylcobalamin biosynthesis.</text>
</comment>
<dbReference type="NCBIfam" id="NF004423">
    <property type="entry name" value="PRK05765.1"/>
    <property type="match status" value="1"/>
</dbReference>
<dbReference type="SUPFAM" id="SSF53790">
    <property type="entry name" value="Tetrapyrrole methylase"/>
    <property type="match status" value="1"/>
</dbReference>
<gene>
    <name evidence="7" type="primary">cbiF</name>
    <name evidence="7" type="ordered locus">TTX_1090</name>
</gene>
<dbReference type="STRING" id="768679.TTX_1090"/>
<dbReference type="Proteomes" id="UP000002654">
    <property type="component" value="Chromosome"/>
</dbReference>
<dbReference type="AlphaFoldDB" id="G4RJI8"/>
<dbReference type="InterPro" id="IPR006363">
    <property type="entry name" value="Cbl_synth_CobJ/CibH_dom"/>
</dbReference>
<keyword evidence="5" id="KW-0949">S-adenosyl-L-methionine</keyword>
<dbReference type="PaxDb" id="768679-TTX_1090"/>